<accession>A0AAN6S5U6</accession>
<evidence type="ECO:0000313" key="1">
    <source>
        <dbReference type="EMBL" id="KAK3940971.1"/>
    </source>
</evidence>
<reference evidence="2" key="1">
    <citation type="journal article" date="2023" name="Mol. Phylogenet. Evol.">
        <title>Genome-scale phylogeny and comparative genomics of the fungal order Sordariales.</title>
        <authorList>
            <person name="Hensen N."/>
            <person name="Bonometti L."/>
            <person name="Westerberg I."/>
            <person name="Brannstrom I.O."/>
            <person name="Guillou S."/>
            <person name="Cros-Aarteil S."/>
            <person name="Calhoun S."/>
            <person name="Haridas S."/>
            <person name="Kuo A."/>
            <person name="Mondo S."/>
            <person name="Pangilinan J."/>
            <person name="Riley R."/>
            <person name="LaButti K."/>
            <person name="Andreopoulos B."/>
            <person name="Lipzen A."/>
            <person name="Chen C."/>
            <person name="Yan M."/>
            <person name="Daum C."/>
            <person name="Ng V."/>
            <person name="Clum A."/>
            <person name="Steindorff A."/>
            <person name="Ohm R.A."/>
            <person name="Martin F."/>
            <person name="Silar P."/>
            <person name="Natvig D.O."/>
            <person name="Lalanne C."/>
            <person name="Gautier V."/>
            <person name="Ament-Velasquez S.L."/>
            <person name="Kruys A."/>
            <person name="Hutchinson M.I."/>
            <person name="Powell A.J."/>
            <person name="Barry K."/>
            <person name="Miller A.N."/>
            <person name="Grigoriev I.V."/>
            <person name="Debuchy R."/>
            <person name="Gladieux P."/>
            <person name="Hiltunen Thoren M."/>
            <person name="Johannesson H."/>
        </authorList>
    </citation>
    <scope>NUCLEOTIDE SEQUENCE [LARGE SCALE GENOMIC DNA]</scope>
    <source>
        <strain evidence="2">CBS 340.73</strain>
    </source>
</reference>
<name>A0AAN6S5U6_9PEZI</name>
<comment type="caution">
    <text evidence="1">The sequence shown here is derived from an EMBL/GenBank/DDBJ whole genome shotgun (WGS) entry which is preliminary data.</text>
</comment>
<evidence type="ECO:0000313" key="2">
    <source>
        <dbReference type="Proteomes" id="UP001303473"/>
    </source>
</evidence>
<protein>
    <recommendedName>
        <fullName evidence="3">C2H2-type domain-containing protein</fullName>
    </recommendedName>
</protein>
<proteinExistence type="predicted"/>
<organism evidence="1 2">
    <name type="scientific">Diplogelasinospora grovesii</name>
    <dbReference type="NCBI Taxonomy" id="303347"/>
    <lineage>
        <taxon>Eukaryota</taxon>
        <taxon>Fungi</taxon>
        <taxon>Dikarya</taxon>
        <taxon>Ascomycota</taxon>
        <taxon>Pezizomycotina</taxon>
        <taxon>Sordariomycetes</taxon>
        <taxon>Sordariomycetidae</taxon>
        <taxon>Sordariales</taxon>
        <taxon>Diplogelasinosporaceae</taxon>
        <taxon>Diplogelasinospora</taxon>
    </lineage>
</organism>
<sequence>MKKALLDQIRGEWTAKQAVDDIERQLRGEGLAPLPVDISGPQHPAQKSLVAALTVPPQPTLEAQRRNNAIHTVMDYCLVEEGRIRCRAVAVERPRGRPEDREPDTALSAAAVSVFVSNGEERPRRCFVCVGKALSLGPDDPGVAELIHEFYTPGDLSKHFRRRHLKMLNDDKKVECQVCRISLDKKMHFMNHAHKIHGTLS</sequence>
<dbReference type="Proteomes" id="UP001303473">
    <property type="component" value="Unassembled WGS sequence"/>
</dbReference>
<evidence type="ECO:0008006" key="3">
    <source>
        <dbReference type="Google" id="ProtNLM"/>
    </source>
</evidence>
<gene>
    <name evidence="1" type="ORF">QBC46DRAFT_259592</name>
</gene>
<dbReference type="AlphaFoldDB" id="A0AAN6S5U6"/>
<keyword evidence="2" id="KW-1185">Reference proteome</keyword>
<dbReference type="EMBL" id="MU853788">
    <property type="protein sequence ID" value="KAK3940971.1"/>
    <property type="molecule type" value="Genomic_DNA"/>
</dbReference>